<dbReference type="PANTHER" id="PTHR24320:SF227">
    <property type="entry name" value="RETINOL DEHYDROGENASE 11"/>
    <property type="match status" value="1"/>
</dbReference>
<dbReference type="Proteomes" id="UP001236014">
    <property type="component" value="Chromosome"/>
</dbReference>
<name>A0A9Y2MU09_9PSEU</name>
<dbReference type="KEGG" id="acab:QRX50_28465"/>
<keyword evidence="5" id="KW-1185">Reference proteome</keyword>
<dbReference type="PRINTS" id="PR00081">
    <property type="entry name" value="GDHRDH"/>
</dbReference>
<reference evidence="4 5" key="1">
    <citation type="submission" date="2023-06" db="EMBL/GenBank/DDBJ databases">
        <authorList>
            <person name="Oyuntsetseg B."/>
            <person name="Kim S.B."/>
        </authorList>
    </citation>
    <scope>NUCLEOTIDE SEQUENCE [LARGE SCALE GENOMIC DNA]</scope>
    <source>
        <strain evidence="4 5">2-15</strain>
    </source>
</reference>
<dbReference type="PANTHER" id="PTHR24320">
    <property type="entry name" value="RETINOL DEHYDROGENASE"/>
    <property type="match status" value="1"/>
</dbReference>
<accession>A0A9Y2MU09</accession>
<dbReference type="RefSeq" id="WP_285966216.1">
    <property type="nucleotide sequence ID" value="NZ_CP127294.1"/>
</dbReference>
<evidence type="ECO:0000256" key="3">
    <source>
        <dbReference type="ARBA" id="ARBA00071493"/>
    </source>
</evidence>
<evidence type="ECO:0000313" key="4">
    <source>
        <dbReference type="EMBL" id="WIX75444.1"/>
    </source>
</evidence>
<dbReference type="EMBL" id="CP127294">
    <property type="protein sequence ID" value="WIX75444.1"/>
    <property type="molecule type" value="Genomic_DNA"/>
</dbReference>
<gene>
    <name evidence="4" type="ORF">QRX50_28465</name>
</gene>
<proteinExistence type="inferred from homology"/>
<evidence type="ECO:0000256" key="1">
    <source>
        <dbReference type="ARBA" id="ARBA00006484"/>
    </source>
</evidence>
<dbReference type="FunFam" id="3.40.50.720:FF:000594">
    <property type="entry name" value="Short-chain oxidoreductase"/>
    <property type="match status" value="1"/>
</dbReference>
<sequence>MTQRVTTPFGATSTAAEVVAGVDLSGRRAVVTGAASGIGEETARSLASAGAEVTLAVRDPAAGERVAREIGASTGSSAVRVATLDLADPASVSAFVAAWEGPLHILVANAGVMATPERRTAPGWDLQFATNHLGHFQLATGLHSALAAARHARVVVVSSVGHVNGEVLFDDVSFTRTPYDPWAAYSQSKTANILFAVEAARLWAAEGIAVNALNPGRVWSTNLGRHMANPPSAFDPSGATGVSVKDIPQGAATSVLLAASPLVAGVTGKYFEDCQEAEPFTAGVRRGVADFALDPAKARRLWALSAELLAQAGYPLA</sequence>
<keyword evidence="2" id="KW-0560">Oxidoreductase</keyword>
<dbReference type="Pfam" id="PF00106">
    <property type="entry name" value="adh_short"/>
    <property type="match status" value="1"/>
</dbReference>
<dbReference type="InterPro" id="IPR002347">
    <property type="entry name" value="SDR_fam"/>
</dbReference>
<comment type="similarity">
    <text evidence="1">Belongs to the short-chain dehydrogenases/reductases (SDR) family.</text>
</comment>
<organism evidence="4 5">
    <name type="scientific">Amycolatopsis carbonis</name>
    <dbReference type="NCBI Taxonomy" id="715471"/>
    <lineage>
        <taxon>Bacteria</taxon>
        <taxon>Bacillati</taxon>
        <taxon>Actinomycetota</taxon>
        <taxon>Actinomycetes</taxon>
        <taxon>Pseudonocardiales</taxon>
        <taxon>Pseudonocardiaceae</taxon>
        <taxon>Amycolatopsis</taxon>
    </lineage>
</organism>
<evidence type="ECO:0000256" key="2">
    <source>
        <dbReference type="ARBA" id="ARBA00023002"/>
    </source>
</evidence>
<dbReference type="InterPro" id="IPR036291">
    <property type="entry name" value="NAD(P)-bd_dom_sf"/>
</dbReference>
<dbReference type="AlphaFoldDB" id="A0A9Y2MU09"/>
<dbReference type="GO" id="GO:0016491">
    <property type="term" value="F:oxidoreductase activity"/>
    <property type="evidence" value="ECO:0007669"/>
    <property type="project" value="UniProtKB-KW"/>
</dbReference>
<evidence type="ECO:0000313" key="5">
    <source>
        <dbReference type="Proteomes" id="UP001236014"/>
    </source>
</evidence>
<protein>
    <recommendedName>
        <fullName evidence="3">Probable oxidoreductase</fullName>
    </recommendedName>
</protein>
<dbReference type="Gene3D" id="3.40.50.720">
    <property type="entry name" value="NAD(P)-binding Rossmann-like Domain"/>
    <property type="match status" value="1"/>
</dbReference>
<dbReference type="SUPFAM" id="SSF51735">
    <property type="entry name" value="NAD(P)-binding Rossmann-fold domains"/>
    <property type="match status" value="1"/>
</dbReference>